<feature type="active site" description="Nucleophile" evidence="3">
    <location>
        <position position="269"/>
    </location>
</feature>
<sequence length="369" mass="42768">MSLFYFLEVAVRDARRTAPLPGAAGVEPLKEEPPAKAEPPAPPDGPEPCVAGRPLANATLLMLARNSDLAGAISSVSQMEDKFNKRCNYPWVFLNEEPFTEEFKGNMTSLTEGAVSFGLIPKEHWVQPSWVDEDLARAGRDNMVAQNIIYAGSVPYRNMCRFNSGFFFQQPLLQKYRYYWRSVLIVLPDIEYFCDMAYDPFYFMQEKDKIYGFTISFYEWEPTIPTLWSAVKEFIAQHPQYVAEDNAMAYLSDDGGKTYNLCHFWSNFEIADMDFWRGEAYQAFFDFLESKGGFYYERWGDAPVHSIAVALFAPRRQLHFFTDVGYRHQPFQHCPQGDDWAQNKCRCDKADTLDYRQQSCIPRFRKLFE</sequence>
<accession>A0AAD7DHK5</accession>
<feature type="compositionally biased region" description="Pro residues" evidence="4">
    <location>
        <begin position="36"/>
        <end position="46"/>
    </location>
</feature>
<feature type="region of interest" description="Disordered" evidence="4">
    <location>
        <begin position="20"/>
        <end position="51"/>
    </location>
</feature>
<dbReference type="Gene3D" id="3.90.550.10">
    <property type="entry name" value="Spore Coat Polysaccharide Biosynthesis Protein SpsA, Chain A"/>
    <property type="match status" value="1"/>
</dbReference>
<comment type="caution">
    <text evidence="5">The sequence shown here is derived from an EMBL/GenBank/DDBJ whole genome shotgun (WGS) entry which is preliminary data.</text>
</comment>
<dbReference type="GO" id="GO:0006487">
    <property type="term" value="P:protein N-linked glycosylation"/>
    <property type="evidence" value="ECO:0007669"/>
    <property type="project" value="TreeGrafter"/>
</dbReference>
<dbReference type="GO" id="GO:0016020">
    <property type="term" value="C:membrane"/>
    <property type="evidence" value="ECO:0007669"/>
    <property type="project" value="InterPro"/>
</dbReference>
<protein>
    <submittedName>
        <fullName evidence="5">Glycosyltransferase family 15 protein</fullName>
    </submittedName>
</protein>
<dbReference type="AlphaFoldDB" id="A0AAD7DHK5"/>
<evidence type="ECO:0000256" key="3">
    <source>
        <dbReference type="PIRSR" id="PIRSR018153-1"/>
    </source>
</evidence>
<evidence type="ECO:0000313" key="6">
    <source>
        <dbReference type="Proteomes" id="UP001221757"/>
    </source>
</evidence>
<dbReference type="Proteomes" id="UP001221757">
    <property type="component" value="Unassembled WGS sequence"/>
</dbReference>
<gene>
    <name evidence="5" type="ORF">B0H17DRAFT_934917</name>
</gene>
<dbReference type="GO" id="GO:0000032">
    <property type="term" value="P:cell wall mannoprotein biosynthetic process"/>
    <property type="evidence" value="ECO:0007669"/>
    <property type="project" value="TreeGrafter"/>
</dbReference>
<dbReference type="PIRSF" id="PIRSF018153">
    <property type="entry name" value="Glyco_trans_15"/>
    <property type="match status" value="1"/>
</dbReference>
<organism evidence="5 6">
    <name type="scientific">Mycena rosella</name>
    <name type="common">Pink bonnet</name>
    <name type="synonym">Agaricus rosellus</name>
    <dbReference type="NCBI Taxonomy" id="1033263"/>
    <lineage>
        <taxon>Eukaryota</taxon>
        <taxon>Fungi</taxon>
        <taxon>Dikarya</taxon>
        <taxon>Basidiomycota</taxon>
        <taxon>Agaricomycotina</taxon>
        <taxon>Agaricomycetes</taxon>
        <taxon>Agaricomycetidae</taxon>
        <taxon>Agaricales</taxon>
        <taxon>Marasmiineae</taxon>
        <taxon>Mycenaceae</taxon>
        <taxon>Mycena</taxon>
    </lineage>
</organism>
<evidence type="ECO:0000256" key="2">
    <source>
        <dbReference type="ARBA" id="ARBA00022679"/>
    </source>
</evidence>
<evidence type="ECO:0000313" key="5">
    <source>
        <dbReference type="EMBL" id="KAJ7691587.1"/>
    </source>
</evidence>
<comment type="similarity">
    <text evidence="1">Belongs to the glycosyltransferase 15 family.</text>
</comment>
<dbReference type="SUPFAM" id="SSF53448">
    <property type="entry name" value="Nucleotide-diphospho-sugar transferases"/>
    <property type="match status" value="1"/>
</dbReference>
<reference evidence="5" key="1">
    <citation type="submission" date="2023-03" db="EMBL/GenBank/DDBJ databases">
        <title>Massive genome expansion in bonnet fungi (Mycena s.s.) driven by repeated elements and novel gene families across ecological guilds.</title>
        <authorList>
            <consortium name="Lawrence Berkeley National Laboratory"/>
            <person name="Harder C.B."/>
            <person name="Miyauchi S."/>
            <person name="Viragh M."/>
            <person name="Kuo A."/>
            <person name="Thoen E."/>
            <person name="Andreopoulos B."/>
            <person name="Lu D."/>
            <person name="Skrede I."/>
            <person name="Drula E."/>
            <person name="Henrissat B."/>
            <person name="Morin E."/>
            <person name="Kohler A."/>
            <person name="Barry K."/>
            <person name="LaButti K."/>
            <person name="Morin E."/>
            <person name="Salamov A."/>
            <person name="Lipzen A."/>
            <person name="Mereny Z."/>
            <person name="Hegedus B."/>
            <person name="Baldrian P."/>
            <person name="Stursova M."/>
            <person name="Weitz H."/>
            <person name="Taylor A."/>
            <person name="Grigoriev I.V."/>
            <person name="Nagy L.G."/>
            <person name="Martin F."/>
            <person name="Kauserud H."/>
        </authorList>
    </citation>
    <scope>NUCLEOTIDE SEQUENCE</scope>
    <source>
        <strain evidence="5">CBHHK067</strain>
    </source>
</reference>
<dbReference type="EMBL" id="JARKIE010000057">
    <property type="protein sequence ID" value="KAJ7691587.1"/>
    <property type="molecule type" value="Genomic_DNA"/>
</dbReference>
<dbReference type="FunFam" id="3.90.550.10:FF:000051">
    <property type="entry name" value="Alpha-1,2-mannosyltransferase (Ktr4)"/>
    <property type="match status" value="1"/>
</dbReference>
<name>A0AAD7DHK5_MYCRO</name>
<dbReference type="InterPro" id="IPR002685">
    <property type="entry name" value="Glyco_trans_15"/>
</dbReference>
<dbReference type="Pfam" id="PF01793">
    <property type="entry name" value="Glyco_transf_15"/>
    <property type="match status" value="1"/>
</dbReference>
<evidence type="ECO:0000256" key="4">
    <source>
        <dbReference type="SAM" id="MobiDB-lite"/>
    </source>
</evidence>
<keyword evidence="2" id="KW-0808">Transferase</keyword>
<proteinExistence type="inferred from homology"/>
<dbReference type="GO" id="GO:0000026">
    <property type="term" value="F:alpha-1,2-mannosyltransferase activity"/>
    <property type="evidence" value="ECO:0007669"/>
    <property type="project" value="TreeGrafter"/>
</dbReference>
<dbReference type="InterPro" id="IPR029044">
    <property type="entry name" value="Nucleotide-diphossugar_trans"/>
</dbReference>
<dbReference type="GO" id="GO:0005794">
    <property type="term" value="C:Golgi apparatus"/>
    <property type="evidence" value="ECO:0007669"/>
    <property type="project" value="TreeGrafter"/>
</dbReference>
<dbReference type="PANTHER" id="PTHR31121:SF6">
    <property type="entry name" value="ALPHA-1,2 MANNOSYLTRANSFERASE KTR1"/>
    <property type="match status" value="1"/>
</dbReference>
<evidence type="ECO:0000256" key="1">
    <source>
        <dbReference type="ARBA" id="ARBA00007677"/>
    </source>
</evidence>
<keyword evidence="6" id="KW-1185">Reference proteome</keyword>
<dbReference type="PANTHER" id="PTHR31121">
    <property type="entry name" value="ALPHA-1,2 MANNOSYLTRANSFERASE KTR1"/>
    <property type="match status" value="1"/>
</dbReference>